<name>A0A9P8AVU6_9AGAR</name>
<comment type="caution">
    <text evidence="1">The sequence shown here is derived from an EMBL/GenBank/DDBJ whole genome shotgun (WGS) entry which is preliminary data.</text>
</comment>
<dbReference type="RefSeq" id="XP_043043444.1">
    <property type="nucleotide sequence ID" value="XM_043185568.1"/>
</dbReference>
<dbReference type="GeneID" id="66107865"/>
<evidence type="ECO:0000313" key="2">
    <source>
        <dbReference type="Proteomes" id="UP000812287"/>
    </source>
</evidence>
<gene>
    <name evidence="1" type="ORF">BT62DRAFT_928718</name>
</gene>
<dbReference type="AlphaFoldDB" id="A0A9P8AVU6"/>
<sequence length="53" mass="6583">MFSPRHSYFSEYIGSILVLSRVTRCIAFDRYQMQRPFQRSSAEQWQWNVRYRC</sequence>
<evidence type="ECO:0000313" key="1">
    <source>
        <dbReference type="EMBL" id="KAG7449944.1"/>
    </source>
</evidence>
<keyword evidence="2" id="KW-1185">Reference proteome</keyword>
<dbReference type="EMBL" id="MU250527">
    <property type="protein sequence ID" value="KAG7449944.1"/>
    <property type="molecule type" value="Genomic_DNA"/>
</dbReference>
<protein>
    <submittedName>
        <fullName evidence="1">Uncharacterized protein</fullName>
    </submittedName>
</protein>
<accession>A0A9P8AVU6</accession>
<organism evidence="1 2">
    <name type="scientific">Guyanagaster necrorhizus</name>
    <dbReference type="NCBI Taxonomy" id="856835"/>
    <lineage>
        <taxon>Eukaryota</taxon>
        <taxon>Fungi</taxon>
        <taxon>Dikarya</taxon>
        <taxon>Basidiomycota</taxon>
        <taxon>Agaricomycotina</taxon>
        <taxon>Agaricomycetes</taxon>
        <taxon>Agaricomycetidae</taxon>
        <taxon>Agaricales</taxon>
        <taxon>Marasmiineae</taxon>
        <taxon>Physalacriaceae</taxon>
        <taxon>Guyanagaster</taxon>
    </lineage>
</organism>
<dbReference type="Proteomes" id="UP000812287">
    <property type="component" value="Unassembled WGS sequence"/>
</dbReference>
<reference evidence="1" key="1">
    <citation type="submission" date="2020-11" db="EMBL/GenBank/DDBJ databases">
        <title>Adaptations for nitrogen fixation in a non-lichenized fungal sporocarp promotes dispersal by wood-feeding termites.</title>
        <authorList>
            <consortium name="DOE Joint Genome Institute"/>
            <person name="Koch R.A."/>
            <person name="Yoon G."/>
            <person name="Arayal U."/>
            <person name="Lail K."/>
            <person name="Amirebrahimi M."/>
            <person name="Labutti K."/>
            <person name="Lipzen A."/>
            <person name="Riley R."/>
            <person name="Barry K."/>
            <person name="Henrissat B."/>
            <person name="Grigoriev I.V."/>
            <person name="Herr J.R."/>
            <person name="Aime M.C."/>
        </authorList>
    </citation>
    <scope>NUCLEOTIDE SEQUENCE</scope>
    <source>
        <strain evidence="1">MCA 3950</strain>
    </source>
</reference>
<proteinExistence type="predicted"/>